<dbReference type="PANTHER" id="PTHR11062:SF117">
    <property type="entry name" value="XYLOGLUCAN-SPECIFIC GALACTURONOSYLTRANSFERASE 1"/>
    <property type="match status" value="1"/>
</dbReference>
<evidence type="ECO:0000256" key="4">
    <source>
        <dbReference type="ARBA" id="ARBA00022968"/>
    </source>
</evidence>
<gene>
    <name evidence="7" type="ORF">CTI12_AA246320</name>
</gene>
<evidence type="ECO:0000313" key="7">
    <source>
        <dbReference type="EMBL" id="PWA75312.1"/>
    </source>
</evidence>
<keyword evidence="4" id="KW-0735">Signal-anchor</keyword>
<evidence type="ECO:0000256" key="1">
    <source>
        <dbReference type="ARBA" id="ARBA00004323"/>
    </source>
</evidence>
<evidence type="ECO:0000259" key="6">
    <source>
        <dbReference type="Pfam" id="PF03016"/>
    </source>
</evidence>
<dbReference type="Pfam" id="PF03016">
    <property type="entry name" value="Exostosin_GT47"/>
    <property type="match status" value="1"/>
</dbReference>
<name>A0A2U1NP80_ARTAN</name>
<protein>
    <submittedName>
        <fullName evidence="7">Exostosin-like protein</fullName>
    </submittedName>
</protein>
<dbReference type="EMBL" id="PKPP01002430">
    <property type="protein sequence ID" value="PWA75312.1"/>
    <property type="molecule type" value="Genomic_DNA"/>
</dbReference>
<dbReference type="GO" id="GO:0000139">
    <property type="term" value="C:Golgi membrane"/>
    <property type="evidence" value="ECO:0007669"/>
    <property type="project" value="UniProtKB-SubCell"/>
</dbReference>
<evidence type="ECO:0000256" key="3">
    <source>
        <dbReference type="ARBA" id="ARBA00022676"/>
    </source>
</evidence>
<dbReference type="AlphaFoldDB" id="A0A2U1NP80"/>
<keyword evidence="3" id="KW-0328">Glycosyltransferase</keyword>
<dbReference type="OrthoDB" id="1924787at2759"/>
<comment type="similarity">
    <text evidence="2">Belongs to the glycosyltransferase 47 family.</text>
</comment>
<keyword evidence="4" id="KW-0812">Transmembrane</keyword>
<proteinExistence type="inferred from homology"/>
<dbReference type="STRING" id="35608.A0A2U1NP80"/>
<keyword evidence="8" id="KW-1185">Reference proteome</keyword>
<dbReference type="InterPro" id="IPR004263">
    <property type="entry name" value="Exostosin"/>
</dbReference>
<sequence>MTPNKSENTKQLFGGSLEVIGGKHAIITKKEKAYAEQLTLVETNEKLEVRTTEKANLNDTTQSQQRKRKHRPIAVTKGICEESHSLIGLFTEYKFCYQPPGDTATRKSVFGSSISGCILVILDPFTAYYQYPWHLPPDHTKYSVFIDQEDVKDMKVNVMEILMKVTMKKRDEMRRYIVYELMPKLVYGDQKEKFDLFQDAFSITINDLIERVKTLNLN</sequence>
<feature type="domain" description="Exostosin GT47" evidence="6">
    <location>
        <begin position="50"/>
        <end position="155"/>
    </location>
</feature>
<keyword evidence="3" id="KW-0808">Transferase</keyword>
<reference evidence="7 8" key="1">
    <citation type="journal article" date="2018" name="Mol. Plant">
        <title>The genome of Artemisia annua provides insight into the evolution of Asteraceae family and artemisinin biosynthesis.</title>
        <authorList>
            <person name="Shen Q."/>
            <person name="Zhang L."/>
            <person name="Liao Z."/>
            <person name="Wang S."/>
            <person name="Yan T."/>
            <person name="Shi P."/>
            <person name="Liu M."/>
            <person name="Fu X."/>
            <person name="Pan Q."/>
            <person name="Wang Y."/>
            <person name="Lv Z."/>
            <person name="Lu X."/>
            <person name="Zhang F."/>
            <person name="Jiang W."/>
            <person name="Ma Y."/>
            <person name="Chen M."/>
            <person name="Hao X."/>
            <person name="Li L."/>
            <person name="Tang Y."/>
            <person name="Lv G."/>
            <person name="Zhou Y."/>
            <person name="Sun X."/>
            <person name="Brodelius P.E."/>
            <person name="Rose J.K.C."/>
            <person name="Tang K."/>
        </authorList>
    </citation>
    <scope>NUCLEOTIDE SEQUENCE [LARGE SCALE GENOMIC DNA]</scope>
    <source>
        <strain evidence="8">cv. Huhao1</strain>
        <tissue evidence="7">Leaf</tissue>
    </source>
</reference>
<dbReference type="Proteomes" id="UP000245207">
    <property type="component" value="Unassembled WGS sequence"/>
</dbReference>
<evidence type="ECO:0000313" key="8">
    <source>
        <dbReference type="Proteomes" id="UP000245207"/>
    </source>
</evidence>
<dbReference type="GO" id="GO:0016757">
    <property type="term" value="F:glycosyltransferase activity"/>
    <property type="evidence" value="ECO:0007669"/>
    <property type="project" value="UniProtKB-KW"/>
</dbReference>
<evidence type="ECO:0000256" key="2">
    <source>
        <dbReference type="ARBA" id="ARBA00010271"/>
    </source>
</evidence>
<evidence type="ECO:0000256" key="5">
    <source>
        <dbReference type="ARBA" id="ARBA00023034"/>
    </source>
</evidence>
<comment type="caution">
    <text evidence="7">The sequence shown here is derived from an EMBL/GenBank/DDBJ whole genome shotgun (WGS) entry which is preliminary data.</text>
</comment>
<dbReference type="InterPro" id="IPR040911">
    <property type="entry name" value="Exostosin_GT47"/>
</dbReference>
<organism evidence="7 8">
    <name type="scientific">Artemisia annua</name>
    <name type="common">Sweet wormwood</name>
    <dbReference type="NCBI Taxonomy" id="35608"/>
    <lineage>
        <taxon>Eukaryota</taxon>
        <taxon>Viridiplantae</taxon>
        <taxon>Streptophyta</taxon>
        <taxon>Embryophyta</taxon>
        <taxon>Tracheophyta</taxon>
        <taxon>Spermatophyta</taxon>
        <taxon>Magnoliopsida</taxon>
        <taxon>eudicotyledons</taxon>
        <taxon>Gunneridae</taxon>
        <taxon>Pentapetalae</taxon>
        <taxon>asterids</taxon>
        <taxon>campanulids</taxon>
        <taxon>Asterales</taxon>
        <taxon>Asteraceae</taxon>
        <taxon>Asteroideae</taxon>
        <taxon>Anthemideae</taxon>
        <taxon>Artemisiinae</taxon>
        <taxon>Artemisia</taxon>
    </lineage>
</organism>
<comment type="subcellular location">
    <subcellularLocation>
        <location evidence="1">Golgi apparatus membrane</location>
        <topology evidence="1">Single-pass type II membrane protein</topology>
    </subcellularLocation>
</comment>
<dbReference type="PANTHER" id="PTHR11062">
    <property type="entry name" value="EXOSTOSIN HEPARAN SULFATE GLYCOSYLTRANSFERASE -RELATED"/>
    <property type="match status" value="1"/>
</dbReference>
<keyword evidence="5" id="KW-0333">Golgi apparatus</keyword>
<accession>A0A2U1NP80</accession>